<accession>A0A8X6UV32</accession>
<keyword evidence="2" id="KW-1185">Reference proteome</keyword>
<comment type="caution">
    <text evidence="1">The sequence shown here is derived from an EMBL/GenBank/DDBJ whole genome shotgun (WGS) entry which is preliminary data.</text>
</comment>
<dbReference type="Proteomes" id="UP000887013">
    <property type="component" value="Unassembled WGS sequence"/>
</dbReference>
<reference evidence="1" key="1">
    <citation type="submission" date="2020-08" db="EMBL/GenBank/DDBJ databases">
        <title>Multicomponent nature underlies the extraordinary mechanical properties of spider dragline silk.</title>
        <authorList>
            <person name="Kono N."/>
            <person name="Nakamura H."/>
            <person name="Mori M."/>
            <person name="Yoshida Y."/>
            <person name="Ohtoshi R."/>
            <person name="Malay A.D."/>
            <person name="Moran D.A.P."/>
            <person name="Tomita M."/>
            <person name="Numata K."/>
            <person name="Arakawa K."/>
        </authorList>
    </citation>
    <scope>NUCLEOTIDE SEQUENCE</scope>
</reference>
<name>A0A8X6UV32_NEPPI</name>
<dbReference type="EMBL" id="BMAW01086147">
    <property type="protein sequence ID" value="GFU46248.1"/>
    <property type="molecule type" value="Genomic_DNA"/>
</dbReference>
<protein>
    <submittedName>
        <fullName evidence="1">Uncharacterized protein</fullName>
    </submittedName>
</protein>
<evidence type="ECO:0000313" key="2">
    <source>
        <dbReference type="Proteomes" id="UP000887013"/>
    </source>
</evidence>
<dbReference type="AlphaFoldDB" id="A0A8X6UV32"/>
<organism evidence="1 2">
    <name type="scientific">Nephila pilipes</name>
    <name type="common">Giant wood spider</name>
    <name type="synonym">Nephila maculata</name>
    <dbReference type="NCBI Taxonomy" id="299642"/>
    <lineage>
        <taxon>Eukaryota</taxon>
        <taxon>Metazoa</taxon>
        <taxon>Ecdysozoa</taxon>
        <taxon>Arthropoda</taxon>
        <taxon>Chelicerata</taxon>
        <taxon>Arachnida</taxon>
        <taxon>Araneae</taxon>
        <taxon>Araneomorphae</taxon>
        <taxon>Entelegynae</taxon>
        <taxon>Araneoidea</taxon>
        <taxon>Nephilidae</taxon>
        <taxon>Nephila</taxon>
    </lineage>
</organism>
<gene>
    <name evidence="1" type="ORF">NPIL_389551</name>
</gene>
<evidence type="ECO:0000313" key="1">
    <source>
        <dbReference type="EMBL" id="GFU46248.1"/>
    </source>
</evidence>
<proteinExistence type="predicted"/>
<sequence length="85" mass="9678">MAKFRCLQLAEKCFHPVQIGLKMPSENNNEIPLADQFSVLGVEEPNDGTKIITTTEATYFERNRNQLIRKTVPIAEERETTVTVI</sequence>